<evidence type="ECO:0000313" key="2">
    <source>
        <dbReference type="EMBL" id="MEG3184820.1"/>
    </source>
</evidence>
<dbReference type="EMBL" id="JAXGFP010000006">
    <property type="protein sequence ID" value="MEG3184820.1"/>
    <property type="molecule type" value="Genomic_DNA"/>
</dbReference>
<dbReference type="InterPro" id="IPR002321">
    <property type="entry name" value="Cyt_c_II"/>
</dbReference>
<feature type="transmembrane region" description="Helical" evidence="1">
    <location>
        <begin position="20"/>
        <end position="40"/>
    </location>
</feature>
<dbReference type="SUPFAM" id="SSF47175">
    <property type="entry name" value="Cytochromes"/>
    <property type="match status" value="1"/>
</dbReference>
<gene>
    <name evidence="2" type="ORF">SNE34_12475</name>
</gene>
<proteinExistence type="predicted"/>
<keyword evidence="1" id="KW-1133">Transmembrane helix</keyword>
<evidence type="ECO:0000256" key="1">
    <source>
        <dbReference type="SAM" id="Phobius"/>
    </source>
</evidence>
<keyword evidence="3" id="KW-1185">Reference proteome</keyword>
<accession>A0ABU7Z0P8</accession>
<protein>
    <recommendedName>
        <fullName evidence="4">Cytochrome c</fullName>
    </recommendedName>
</protein>
<evidence type="ECO:0000313" key="3">
    <source>
        <dbReference type="Proteomes" id="UP001355056"/>
    </source>
</evidence>
<dbReference type="Proteomes" id="UP001355056">
    <property type="component" value="Unassembled WGS sequence"/>
</dbReference>
<name>A0ABU7Z0P8_9GAMM</name>
<dbReference type="Gene3D" id="1.20.120.10">
    <property type="entry name" value="Cytochrome c/b562"/>
    <property type="match status" value="1"/>
</dbReference>
<organism evidence="2 3">
    <name type="scientific">Novilysobacter erysipheiresistens</name>
    <dbReference type="NCBI Taxonomy" id="1749332"/>
    <lineage>
        <taxon>Bacteria</taxon>
        <taxon>Pseudomonadati</taxon>
        <taxon>Pseudomonadota</taxon>
        <taxon>Gammaproteobacteria</taxon>
        <taxon>Lysobacterales</taxon>
        <taxon>Lysobacteraceae</taxon>
        <taxon>Novilysobacter</taxon>
    </lineage>
</organism>
<comment type="caution">
    <text evidence="2">The sequence shown here is derived from an EMBL/GenBank/DDBJ whole genome shotgun (WGS) entry which is preliminary data.</text>
</comment>
<dbReference type="PROSITE" id="PS51009">
    <property type="entry name" value="CYTCII"/>
    <property type="match status" value="1"/>
</dbReference>
<keyword evidence="1" id="KW-0472">Membrane</keyword>
<sequence>MSDPQSTPPHGAQRHGNGAKYIALLLLGLVIGAICTVMAVRAIEARKDHFHGSVMHVQAWHLAQLRAGIEQNRCGATDSLPHLQTLRTMANDLEPAFPDLRDDPRFIEHASQARATLDAALANPPSNCESLGATAKQIGEACKACHQDFRG</sequence>
<dbReference type="InterPro" id="IPR010980">
    <property type="entry name" value="Cyt_c/b562"/>
</dbReference>
<reference evidence="2 3" key="1">
    <citation type="journal article" date="2016" name="Int. J. Syst. Evol. Microbiol.">
        <title>Lysobacter erysipheiresistens sp. nov., an antagonist of powdery mildew, isolated from tobacco-cultivated soil.</title>
        <authorList>
            <person name="Xie B."/>
            <person name="Li T."/>
            <person name="Lin X."/>
            <person name="Wang C.J."/>
            <person name="Chen Y.J."/>
            <person name="Liu W.J."/>
            <person name="Zhao Z.W."/>
        </authorList>
    </citation>
    <scope>NUCLEOTIDE SEQUENCE [LARGE SCALE GENOMIC DNA]</scope>
    <source>
        <strain evidence="2 3">RS-LYSO-3</strain>
    </source>
</reference>
<keyword evidence="1" id="KW-0812">Transmembrane</keyword>
<evidence type="ECO:0008006" key="4">
    <source>
        <dbReference type="Google" id="ProtNLM"/>
    </source>
</evidence>
<dbReference type="RefSeq" id="WP_332617699.1">
    <property type="nucleotide sequence ID" value="NZ_JAXGFP010000006.1"/>
</dbReference>